<evidence type="ECO:0000259" key="1">
    <source>
        <dbReference type="Pfam" id="PF01738"/>
    </source>
</evidence>
<feature type="domain" description="Dienelactone hydrolase" evidence="1">
    <location>
        <begin position="40"/>
        <end position="250"/>
    </location>
</feature>
<dbReference type="SUPFAM" id="SSF53474">
    <property type="entry name" value="alpha/beta-Hydrolases"/>
    <property type="match status" value="1"/>
</dbReference>
<sequence>MSKMQSVLGHSEACCNIPPIISKGYKEKGTFETINGLKYYVTGSPDAKKAIIFVYDIFGYFPQTLQGADILASSPEGYQVLIPDFFEGEPANIAWYPPETDDQKAKLGGWFPSHGPPTGVAKIPKVLEDVQETYGKKTFGAVGFCWGGKVVSVTSGEDTPWKAVASTSPSMMDPEDAAKITIPTMCLPSMGEKPEMVDPWKKALKVDNFVERFDDQLHGWMSARADLEDERVKEEYKRGYRLFLEWFAKHL</sequence>
<reference evidence="2" key="1">
    <citation type="journal article" date="2021" name="IMA Fungus">
        <title>Genomic characterization of three marine fungi, including Emericellopsis atlantica sp. nov. with signatures of a generalist lifestyle and marine biomass degradation.</title>
        <authorList>
            <person name="Hagestad O.C."/>
            <person name="Hou L."/>
            <person name="Andersen J.H."/>
            <person name="Hansen E.H."/>
            <person name="Altermark B."/>
            <person name="Li C."/>
            <person name="Kuhnert E."/>
            <person name="Cox R.J."/>
            <person name="Crous P.W."/>
            <person name="Spatafora J.W."/>
            <person name="Lail K."/>
            <person name="Amirebrahimi M."/>
            <person name="Lipzen A."/>
            <person name="Pangilinan J."/>
            <person name="Andreopoulos W."/>
            <person name="Hayes R.D."/>
            <person name="Ng V."/>
            <person name="Grigoriev I.V."/>
            <person name="Jackson S.A."/>
            <person name="Sutton T.D.S."/>
            <person name="Dobson A.D.W."/>
            <person name="Rama T."/>
        </authorList>
    </citation>
    <scope>NUCLEOTIDE SEQUENCE</scope>
    <source>
        <strain evidence="2">TRa3180A</strain>
    </source>
</reference>
<dbReference type="GO" id="GO:0016787">
    <property type="term" value="F:hydrolase activity"/>
    <property type="evidence" value="ECO:0007669"/>
    <property type="project" value="UniProtKB-KW"/>
</dbReference>
<proteinExistence type="predicted"/>
<dbReference type="Proteomes" id="UP000887226">
    <property type="component" value="Unassembled WGS sequence"/>
</dbReference>
<organism evidence="2 3">
    <name type="scientific">Calycina marina</name>
    <dbReference type="NCBI Taxonomy" id="1763456"/>
    <lineage>
        <taxon>Eukaryota</taxon>
        <taxon>Fungi</taxon>
        <taxon>Dikarya</taxon>
        <taxon>Ascomycota</taxon>
        <taxon>Pezizomycotina</taxon>
        <taxon>Leotiomycetes</taxon>
        <taxon>Helotiales</taxon>
        <taxon>Pezizellaceae</taxon>
        <taxon>Calycina</taxon>
    </lineage>
</organism>
<comment type="caution">
    <text evidence="2">The sequence shown here is derived from an EMBL/GenBank/DDBJ whole genome shotgun (WGS) entry which is preliminary data.</text>
</comment>
<keyword evidence="3" id="KW-1185">Reference proteome</keyword>
<dbReference type="Pfam" id="PF01738">
    <property type="entry name" value="DLH"/>
    <property type="match status" value="1"/>
</dbReference>
<keyword evidence="2" id="KW-0378">Hydrolase</keyword>
<dbReference type="InterPro" id="IPR029058">
    <property type="entry name" value="AB_hydrolase_fold"/>
</dbReference>
<gene>
    <name evidence="2" type="ORF">BJ878DRAFT_527684</name>
</gene>
<dbReference type="InterPro" id="IPR002925">
    <property type="entry name" value="Dienelactn_hydro"/>
</dbReference>
<protein>
    <submittedName>
        <fullName evidence="2">Alpha/Beta hydrolase protein</fullName>
    </submittedName>
</protein>
<dbReference type="EMBL" id="MU254549">
    <property type="protein sequence ID" value="KAG9240186.1"/>
    <property type="molecule type" value="Genomic_DNA"/>
</dbReference>
<evidence type="ECO:0000313" key="2">
    <source>
        <dbReference type="EMBL" id="KAG9240186.1"/>
    </source>
</evidence>
<dbReference type="OrthoDB" id="2147163at2759"/>
<dbReference type="PANTHER" id="PTHR47668">
    <property type="entry name" value="DIENELACTONE HYDROLASE FAMILY PROTEIN (AFU_ORTHOLOGUE AFUA_6G01940)"/>
    <property type="match status" value="1"/>
</dbReference>
<name>A0A9P7YUW0_9HELO</name>
<dbReference type="PANTHER" id="PTHR47668:SF1">
    <property type="entry name" value="DIENELACTONE HYDROLASE DOMAIN-CONTAINING PROTEIN-RELATED"/>
    <property type="match status" value="1"/>
</dbReference>
<dbReference type="AlphaFoldDB" id="A0A9P7YUW0"/>
<dbReference type="Gene3D" id="3.40.50.1820">
    <property type="entry name" value="alpha/beta hydrolase"/>
    <property type="match status" value="1"/>
</dbReference>
<accession>A0A9P7YUW0</accession>
<evidence type="ECO:0000313" key="3">
    <source>
        <dbReference type="Proteomes" id="UP000887226"/>
    </source>
</evidence>